<evidence type="ECO:0000313" key="2">
    <source>
        <dbReference type="Proteomes" id="UP000789920"/>
    </source>
</evidence>
<comment type="caution">
    <text evidence="1">The sequence shown here is derived from an EMBL/GenBank/DDBJ whole genome shotgun (WGS) entry which is preliminary data.</text>
</comment>
<keyword evidence="2" id="KW-1185">Reference proteome</keyword>
<dbReference type="Proteomes" id="UP000789920">
    <property type="component" value="Unassembled WGS sequence"/>
</dbReference>
<name>A0ACA9S0V0_9GLOM</name>
<evidence type="ECO:0000313" key="1">
    <source>
        <dbReference type="EMBL" id="CAG8816683.1"/>
    </source>
</evidence>
<gene>
    <name evidence="1" type="ORF">RPERSI_LOCUS24511</name>
</gene>
<sequence>MIDRKHNLRKIENIIYTTKSDHKIVILKIESDIDLRKKNKTKTKKIGIKQLNLKLEITTTED</sequence>
<organism evidence="1 2">
    <name type="scientific">Racocetra persica</name>
    <dbReference type="NCBI Taxonomy" id="160502"/>
    <lineage>
        <taxon>Eukaryota</taxon>
        <taxon>Fungi</taxon>
        <taxon>Fungi incertae sedis</taxon>
        <taxon>Mucoromycota</taxon>
        <taxon>Glomeromycotina</taxon>
        <taxon>Glomeromycetes</taxon>
        <taxon>Diversisporales</taxon>
        <taxon>Gigasporaceae</taxon>
        <taxon>Racocetra</taxon>
    </lineage>
</organism>
<proteinExistence type="predicted"/>
<accession>A0ACA9S0V0</accession>
<reference evidence="1" key="1">
    <citation type="submission" date="2021-06" db="EMBL/GenBank/DDBJ databases">
        <authorList>
            <person name="Kallberg Y."/>
            <person name="Tangrot J."/>
            <person name="Rosling A."/>
        </authorList>
    </citation>
    <scope>NUCLEOTIDE SEQUENCE</scope>
    <source>
        <strain evidence="1">MA461A</strain>
    </source>
</reference>
<protein>
    <submittedName>
        <fullName evidence="1">30115_t:CDS:1</fullName>
    </submittedName>
</protein>
<dbReference type="EMBL" id="CAJVQC010078887">
    <property type="protein sequence ID" value="CAG8816683.1"/>
    <property type="molecule type" value="Genomic_DNA"/>
</dbReference>